<keyword evidence="2" id="KW-1185">Reference proteome</keyword>
<gene>
    <name evidence="1" type="ORF">MLD38_034984</name>
</gene>
<sequence length="228" mass="25523">MIFSKIEKFDDTDAGGDREESFRDLGLAEWAVRTGKELGMKKPIPVQSHCFPQVLGGRDVLGLAQKGSGKTAAFALQMLRRIAEDPYGEGLRSSSTTIRTFCLCSPKRCSQFSMMRTEFWVWVFRKSSELRSGACEDGRCGYTVHYDIHIHLPTSDDENLSSLTFPCLRSLIKGDRCSQPWLDIPTIDLVINYDIPRAPKDYVHRVGRTARASRGGIAVTLVTQIDIS</sequence>
<evidence type="ECO:0000313" key="2">
    <source>
        <dbReference type="Proteomes" id="UP001057402"/>
    </source>
</evidence>
<proteinExistence type="predicted"/>
<accession>A0ACB9MC80</accession>
<reference evidence="2" key="1">
    <citation type="journal article" date="2023" name="Front. Plant Sci.">
        <title>Chromosomal-level genome assembly of Melastoma candidum provides insights into trichome evolution.</title>
        <authorList>
            <person name="Zhong Y."/>
            <person name="Wu W."/>
            <person name="Sun C."/>
            <person name="Zou P."/>
            <person name="Liu Y."/>
            <person name="Dai S."/>
            <person name="Zhou R."/>
        </authorList>
    </citation>
    <scope>NUCLEOTIDE SEQUENCE [LARGE SCALE GENOMIC DNA]</scope>
</reference>
<protein>
    <submittedName>
        <fullName evidence="1">Uncharacterized protein</fullName>
    </submittedName>
</protein>
<dbReference type="EMBL" id="CM042889">
    <property type="protein sequence ID" value="KAI4321621.1"/>
    <property type="molecule type" value="Genomic_DNA"/>
</dbReference>
<dbReference type="Proteomes" id="UP001057402">
    <property type="component" value="Chromosome 10"/>
</dbReference>
<name>A0ACB9MC80_9MYRT</name>
<comment type="caution">
    <text evidence="1">The sequence shown here is derived from an EMBL/GenBank/DDBJ whole genome shotgun (WGS) entry which is preliminary data.</text>
</comment>
<evidence type="ECO:0000313" key="1">
    <source>
        <dbReference type="EMBL" id="KAI4321621.1"/>
    </source>
</evidence>
<organism evidence="1 2">
    <name type="scientific">Melastoma candidum</name>
    <dbReference type="NCBI Taxonomy" id="119954"/>
    <lineage>
        <taxon>Eukaryota</taxon>
        <taxon>Viridiplantae</taxon>
        <taxon>Streptophyta</taxon>
        <taxon>Embryophyta</taxon>
        <taxon>Tracheophyta</taxon>
        <taxon>Spermatophyta</taxon>
        <taxon>Magnoliopsida</taxon>
        <taxon>eudicotyledons</taxon>
        <taxon>Gunneridae</taxon>
        <taxon>Pentapetalae</taxon>
        <taxon>rosids</taxon>
        <taxon>malvids</taxon>
        <taxon>Myrtales</taxon>
        <taxon>Melastomataceae</taxon>
        <taxon>Melastomatoideae</taxon>
        <taxon>Melastomateae</taxon>
        <taxon>Melastoma</taxon>
    </lineage>
</organism>